<keyword evidence="6" id="KW-0963">Cytoplasm</keyword>
<comment type="catalytic activity">
    <reaction evidence="5 6">
        <text>cytidine(34) in tRNA(Ile2) + L-lysine + ATP = lysidine(34) in tRNA(Ile2) + AMP + diphosphate + H(+)</text>
        <dbReference type="Rhea" id="RHEA:43744"/>
        <dbReference type="Rhea" id="RHEA-COMP:10625"/>
        <dbReference type="Rhea" id="RHEA-COMP:10670"/>
        <dbReference type="ChEBI" id="CHEBI:15378"/>
        <dbReference type="ChEBI" id="CHEBI:30616"/>
        <dbReference type="ChEBI" id="CHEBI:32551"/>
        <dbReference type="ChEBI" id="CHEBI:33019"/>
        <dbReference type="ChEBI" id="CHEBI:82748"/>
        <dbReference type="ChEBI" id="CHEBI:83665"/>
        <dbReference type="ChEBI" id="CHEBI:456215"/>
        <dbReference type="EC" id="6.3.4.19"/>
    </reaction>
</comment>
<keyword evidence="3 6" id="KW-0547">Nucleotide-binding</keyword>
<keyword evidence="1 6" id="KW-0436">Ligase</keyword>
<reference evidence="8 9" key="1">
    <citation type="submission" date="2020-08" db="EMBL/GenBank/DDBJ databases">
        <title>Genomic Encyclopedia of Type Strains, Phase III (KMG-III): the genomes of soil and plant-associated and newly described type strains.</title>
        <authorList>
            <person name="Whitman W."/>
        </authorList>
    </citation>
    <scope>NUCLEOTIDE SEQUENCE [LARGE SCALE GENOMIC DNA]</scope>
    <source>
        <strain evidence="8 9">CECT 8572</strain>
    </source>
</reference>
<comment type="function">
    <text evidence="6">Ligates lysine onto the cytidine present at position 34 of the AUA codon-specific tRNA(Ile) that contains the anticodon CAU, in an ATP-dependent manner. Cytidine is converted to lysidine, thus changing the amino acid specificity of the tRNA from methionine to isoleucine.</text>
</comment>
<dbReference type="Pfam" id="PF01171">
    <property type="entry name" value="ATP_bind_3"/>
    <property type="match status" value="1"/>
</dbReference>
<evidence type="ECO:0000313" key="9">
    <source>
        <dbReference type="Proteomes" id="UP000576152"/>
    </source>
</evidence>
<comment type="subcellular location">
    <subcellularLocation>
        <location evidence="6">Cytoplasm</location>
    </subcellularLocation>
</comment>
<comment type="domain">
    <text evidence="6">The N-terminal region contains the highly conserved SGGXDS motif, predicted to be a P-loop motif involved in ATP binding.</text>
</comment>
<dbReference type="SUPFAM" id="SSF52402">
    <property type="entry name" value="Adenine nucleotide alpha hydrolases-like"/>
    <property type="match status" value="1"/>
</dbReference>
<keyword evidence="2 6" id="KW-0819">tRNA processing</keyword>
<dbReference type="EC" id="6.3.4.19" evidence="6"/>
<name>A0ABR6HQL7_9RHOB</name>
<evidence type="ECO:0000259" key="7">
    <source>
        <dbReference type="Pfam" id="PF01171"/>
    </source>
</evidence>
<accession>A0ABR6HQL7</accession>
<sequence>MTTRPDPPGAVVASFFETFETELREGFGLAVSGGGDSMALLHLMTREAQARGIPCRAATVDHGLRPEARAEAMRVASACMELGVPHEILHWTGWDRRGNLQDAARHARQRLLGNWAACHGLGTVALGHTLDDQAETVLMRLARGSGVDGLSGMAQARREGGFTWLRPLLGLRRDALRDWLQERGIAWDEDPSNADPRFQRVRARDALAQLEPVGIDAQGLAETAERMAMAREALDHLAGDLSARALRLAGGAVRIDAVALREAPEETRLRLVSAALRWIGGAAYRPRLDSLRRALDQAAAGQWRSLSGVLLGERAGQLWLCREPARVGPDVAPDALWDGRWRLETAPREAGLRLGALGTAGLAHCPDWRDTGLPRPALLASPALWRGETLLAAPIAGCGNDSGARIVAEFPYPALPH</sequence>
<keyword evidence="9" id="KW-1185">Reference proteome</keyword>
<evidence type="ECO:0000256" key="6">
    <source>
        <dbReference type="HAMAP-Rule" id="MF_01161"/>
    </source>
</evidence>
<feature type="domain" description="tRNA(Ile)-lysidine/2-thiocytidine synthase N-terminal" evidence="7">
    <location>
        <begin position="28"/>
        <end position="204"/>
    </location>
</feature>
<dbReference type="HAMAP" id="MF_01161">
    <property type="entry name" value="tRNA_Ile_lys_synt"/>
    <property type="match status" value="1"/>
</dbReference>
<dbReference type="InterPro" id="IPR011063">
    <property type="entry name" value="TilS/TtcA_N"/>
</dbReference>
<dbReference type="CDD" id="cd01992">
    <property type="entry name" value="TilS_N"/>
    <property type="match status" value="1"/>
</dbReference>
<proteinExistence type="inferred from homology"/>
<evidence type="ECO:0000256" key="5">
    <source>
        <dbReference type="ARBA" id="ARBA00048539"/>
    </source>
</evidence>
<dbReference type="GO" id="GO:0032267">
    <property type="term" value="F:tRNA(Ile)-lysidine synthase activity"/>
    <property type="evidence" value="ECO:0007669"/>
    <property type="project" value="UniProtKB-EC"/>
</dbReference>
<evidence type="ECO:0000256" key="4">
    <source>
        <dbReference type="ARBA" id="ARBA00022840"/>
    </source>
</evidence>
<evidence type="ECO:0000256" key="1">
    <source>
        <dbReference type="ARBA" id="ARBA00022598"/>
    </source>
</evidence>
<evidence type="ECO:0000313" key="8">
    <source>
        <dbReference type="EMBL" id="MBB3712840.1"/>
    </source>
</evidence>
<organism evidence="8 9">
    <name type="scientific">Limimaricola variabilis</name>
    <dbReference type="NCBI Taxonomy" id="1492771"/>
    <lineage>
        <taxon>Bacteria</taxon>
        <taxon>Pseudomonadati</taxon>
        <taxon>Pseudomonadota</taxon>
        <taxon>Alphaproteobacteria</taxon>
        <taxon>Rhodobacterales</taxon>
        <taxon>Paracoccaceae</taxon>
        <taxon>Limimaricola</taxon>
    </lineage>
</organism>
<dbReference type="EMBL" id="JACIBX010000009">
    <property type="protein sequence ID" value="MBB3712840.1"/>
    <property type="molecule type" value="Genomic_DNA"/>
</dbReference>
<dbReference type="Gene3D" id="3.40.50.620">
    <property type="entry name" value="HUPs"/>
    <property type="match status" value="1"/>
</dbReference>
<dbReference type="Proteomes" id="UP000576152">
    <property type="component" value="Unassembled WGS sequence"/>
</dbReference>
<dbReference type="PANTHER" id="PTHR43033:SF1">
    <property type="entry name" value="TRNA(ILE)-LYSIDINE SYNTHASE-RELATED"/>
    <property type="match status" value="1"/>
</dbReference>
<comment type="caution">
    <text evidence="8">The sequence shown here is derived from an EMBL/GenBank/DDBJ whole genome shotgun (WGS) entry which is preliminary data.</text>
</comment>
<evidence type="ECO:0000256" key="2">
    <source>
        <dbReference type="ARBA" id="ARBA00022694"/>
    </source>
</evidence>
<dbReference type="NCBIfam" id="TIGR02432">
    <property type="entry name" value="lysidine_TilS_N"/>
    <property type="match status" value="1"/>
</dbReference>
<dbReference type="InterPro" id="IPR012795">
    <property type="entry name" value="tRNA_Ile_lys_synt_N"/>
</dbReference>
<gene>
    <name evidence="6" type="primary">tilS</name>
    <name evidence="8" type="ORF">FHS00_002438</name>
</gene>
<evidence type="ECO:0000256" key="3">
    <source>
        <dbReference type="ARBA" id="ARBA00022741"/>
    </source>
</evidence>
<feature type="binding site" evidence="6">
    <location>
        <begin position="32"/>
        <end position="37"/>
    </location>
    <ligand>
        <name>ATP</name>
        <dbReference type="ChEBI" id="CHEBI:30616"/>
    </ligand>
</feature>
<dbReference type="RefSeq" id="WP_183473876.1">
    <property type="nucleotide sequence ID" value="NZ_JACIBX010000009.1"/>
</dbReference>
<dbReference type="InterPro" id="IPR014729">
    <property type="entry name" value="Rossmann-like_a/b/a_fold"/>
</dbReference>
<dbReference type="PANTHER" id="PTHR43033">
    <property type="entry name" value="TRNA(ILE)-LYSIDINE SYNTHASE-RELATED"/>
    <property type="match status" value="1"/>
</dbReference>
<comment type="similarity">
    <text evidence="6">Belongs to the tRNA(Ile)-lysidine synthase family.</text>
</comment>
<protein>
    <recommendedName>
        <fullName evidence="6">tRNA(Ile)-lysidine synthase</fullName>
        <ecNumber evidence="6">6.3.4.19</ecNumber>
    </recommendedName>
    <alternativeName>
        <fullName evidence="6">tRNA(Ile)-2-lysyl-cytidine synthase</fullName>
    </alternativeName>
    <alternativeName>
        <fullName evidence="6">tRNA(Ile)-lysidine synthetase</fullName>
    </alternativeName>
</protein>
<keyword evidence="4 6" id="KW-0067">ATP-binding</keyword>
<dbReference type="InterPro" id="IPR012094">
    <property type="entry name" value="tRNA_Ile_lys_synt"/>
</dbReference>